<dbReference type="GO" id="GO:0005759">
    <property type="term" value="C:mitochondrial matrix"/>
    <property type="evidence" value="ECO:0007669"/>
    <property type="project" value="TreeGrafter"/>
</dbReference>
<organism evidence="8 9">
    <name type="scientific">Mortierella polycephala</name>
    <dbReference type="NCBI Taxonomy" id="41804"/>
    <lineage>
        <taxon>Eukaryota</taxon>
        <taxon>Fungi</taxon>
        <taxon>Fungi incertae sedis</taxon>
        <taxon>Mucoromycota</taxon>
        <taxon>Mortierellomycotina</taxon>
        <taxon>Mortierellomycetes</taxon>
        <taxon>Mortierellales</taxon>
        <taxon>Mortierellaceae</taxon>
        <taxon>Mortierella</taxon>
    </lineage>
</organism>
<comment type="caution">
    <text evidence="8">The sequence shown here is derived from an EMBL/GenBank/DDBJ whole genome shotgun (WGS) entry which is preliminary data.</text>
</comment>
<keyword evidence="6" id="KW-0698">rRNA processing</keyword>
<dbReference type="AlphaFoldDB" id="A0A9P6U4G8"/>
<dbReference type="Proteomes" id="UP000726737">
    <property type="component" value="Unassembled WGS sequence"/>
</dbReference>
<dbReference type="PANTHER" id="PTHR11727:SF17">
    <property type="entry name" value="DIMETHYLADENOSINE TRANSFERASE 1, MITOCHONDRIAL"/>
    <property type="match status" value="1"/>
</dbReference>
<evidence type="ECO:0000313" key="9">
    <source>
        <dbReference type="Proteomes" id="UP000726737"/>
    </source>
</evidence>
<evidence type="ECO:0000313" key="8">
    <source>
        <dbReference type="EMBL" id="KAG0260207.1"/>
    </source>
</evidence>
<dbReference type="OrthoDB" id="16079at2759"/>
<name>A0A9P6U4G8_9FUNG</name>
<dbReference type="InterPro" id="IPR001737">
    <property type="entry name" value="KsgA/Erm"/>
</dbReference>
<dbReference type="InterPro" id="IPR020598">
    <property type="entry name" value="rRNA_Ade_methylase_Trfase_N"/>
</dbReference>
<keyword evidence="9" id="KW-1185">Reference proteome</keyword>
<comment type="caution">
    <text evidence="5">Lacks conserved residue(s) required for the propagation of feature annotation.</text>
</comment>
<evidence type="ECO:0000256" key="2">
    <source>
        <dbReference type="ARBA" id="ARBA00022679"/>
    </source>
</evidence>
<dbReference type="EC" id="2.1.1.-" evidence="6"/>
<evidence type="ECO:0000256" key="6">
    <source>
        <dbReference type="RuleBase" id="RU362106"/>
    </source>
</evidence>
<dbReference type="Gene3D" id="3.40.50.150">
    <property type="entry name" value="Vaccinia Virus protein VP39"/>
    <property type="match status" value="1"/>
</dbReference>
<comment type="similarity">
    <text evidence="5 6">Belongs to the class I-like SAM-binding methyltransferase superfamily. rRNA adenine N(6)-methyltransferase family.</text>
</comment>
<feature type="binding site" evidence="5">
    <location>
        <position position="33"/>
    </location>
    <ligand>
        <name>S-adenosyl-L-methionine</name>
        <dbReference type="ChEBI" id="CHEBI:59789"/>
    </ligand>
</feature>
<dbReference type="SUPFAM" id="SSF53335">
    <property type="entry name" value="S-adenosyl-L-methionine-dependent methyltransferases"/>
    <property type="match status" value="1"/>
</dbReference>
<evidence type="ECO:0000256" key="4">
    <source>
        <dbReference type="ARBA" id="ARBA00022884"/>
    </source>
</evidence>
<dbReference type="GO" id="GO:0034246">
    <property type="term" value="F:mitochondrial transcription factor activity"/>
    <property type="evidence" value="ECO:0007669"/>
    <property type="project" value="TreeGrafter"/>
</dbReference>
<dbReference type="InterPro" id="IPR029063">
    <property type="entry name" value="SAM-dependent_MTases_sf"/>
</dbReference>
<evidence type="ECO:0000256" key="3">
    <source>
        <dbReference type="ARBA" id="ARBA00022691"/>
    </source>
</evidence>
<keyword evidence="4 5" id="KW-0694">RNA-binding</keyword>
<accession>A0A9P6U4G8</accession>
<keyword evidence="3 5" id="KW-0949">S-adenosyl-L-methionine</keyword>
<feature type="domain" description="Ribosomal RNA adenine methylase transferase N-terminal" evidence="7">
    <location>
        <begin position="38"/>
        <end position="241"/>
    </location>
</feature>
<dbReference type="PROSITE" id="PS51689">
    <property type="entry name" value="SAM_RNA_A_N6_MT"/>
    <property type="match status" value="1"/>
</dbReference>
<reference evidence="8" key="1">
    <citation type="journal article" date="2020" name="Fungal Divers.">
        <title>Resolving the Mortierellaceae phylogeny through synthesis of multi-gene phylogenetics and phylogenomics.</title>
        <authorList>
            <person name="Vandepol N."/>
            <person name="Liber J."/>
            <person name="Desiro A."/>
            <person name="Na H."/>
            <person name="Kennedy M."/>
            <person name="Barry K."/>
            <person name="Grigoriev I.V."/>
            <person name="Miller A.N."/>
            <person name="O'Donnell K."/>
            <person name="Stajich J.E."/>
            <person name="Bonito G."/>
        </authorList>
    </citation>
    <scope>NUCLEOTIDE SEQUENCE</scope>
    <source>
        <strain evidence="8">KOD948</strain>
    </source>
</reference>
<dbReference type="GO" id="GO:0006391">
    <property type="term" value="P:transcription initiation at mitochondrial promoter"/>
    <property type="evidence" value="ECO:0007669"/>
    <property type="project" value="TreeGrafter"/>
</dbReference>
<keyword evidence="1 5" id="KW-0489">Methyltransferase</keyword>
<sequence>MSTMQPILRSLPRLPAPNLWQSKFKGSRARGHLRVSVMTEDAADAAVKDMQISDHPQRSIIEIFPGPGQLTRSMVMAGAKKVITVESGETFQESLKALEQNSEGRIQHFAMNPLSDPFDEILLPEHTAIPGLKPQSWDKVHEDVMIVGSIPNSATGERVLHELLTASIQRMGVFRMGRVEMYMFCYKDAVQRLIAAPGMPPRNRVTLLAEAAAEITPLVRPGAAHFHLPYDYQLLRLVPHEKPKIETSVDVMDFCLRSLFTNKSHALNKVIKYERAHAIGSEFLGHPLLGPGAEILLGRLSFDHNIKVKHMTLDQLNEVALKFEQWPLRPTVLYDDMIMYESRRKR</sequence>
<feature type="binding site" evidence="5">
    <location>
        <position position="149"/>
    </location>
    <ligand>
        <name>S-adenosyl-L-methionine</name>
        <dbReference type="ChEBI" id="CHEBI:59789"/>
    </ligand>
</feature>
<proteinExistence type="inferred from homology"/>
<evidence type="ECO:0000259" key="7">
    <source>
        <dbReference type="SMART" id="SM00650"/>
    </source>
</evidence>
<gene>
    <name evidence="8" type="primary">MTTFB1</name>
    <name evidence="8" type="ORF">BG011_002084</name>
</gene>
<dbReference type="Pfam" id="PF00398">
    <property type="entry name" value="RrnaAD"/>
    <property type="match status" value="1"/>
</dbReference>
<dbReference type="SMART" id="SM00650">
    <property type="entry name" value="rADc"/>
    <property type="match status" value="1"/>
</dbReference>
<keyword evidence="2 5" id="KW-0808">Transferase</keyword>
<dbReference type="GO" id="GO:0000179">
    <property type="term" value="F:rRNA (adenine-N6,N6-)-dimethyltransferase activity"/>
    <property type="evidence" value="ECO:0007669"/>
    <property type="project" value="UniProtKB-UniRule"/>
</dbReference>
<protein>
    <recommendedName>
        <fullName evidence="6">rRNA adenine N(6)-methyltransferase</fullName>
        <ecNumber evidence="6">2.1.1.-</ecNumber>
    </recommendedName>
</protein>
<dbReference type="GO" id="GO:0003723">
    <property type="term" value="F:RNA binding"/>
    <property type="evidence" value="ECO:0007669"/>
    <property type="project" value="UniProtKB-UniRule"/>
</dbReference>
<evidence type="ECO:0000256" key="1">
    <source>
        <dbReference type="ARBA" id="ARBA00022603"/>
    </source>
</evidence>
<evidence type="ECO:0000256" key="5">
    <source>
        <dbReference type="PROSITE-ProRule" id="PRU01026"/>
    </source>
</evidence>
<dbReference type="PANTHER" id="PTHR11727">
    <property type="entry name" value="DIMETHYLADENOSINE TRANSFERASE"/>
    <property type="match status" value="1"/>
</dbReference>
<dbReference type="EMBL" id="JAAAJA010000162">
    <property type="protein sequence ID" value="KAG0260207.1"/>
    <property type="molecule type" value="Genomic_DNA"/>
</dbReference>
<feature type="binding site" evidence="5">
    <location>
        <position position="86"/>
    </location>
    <ligand>
        <name>S-adenosyl-L-methionine</name>
        <dbReference type="ChEBI" id="CHEBI:59789"/>
    </ligand>
</feature>